<evidence type="ECO:0000313" key="3">
    <source>
        <dbReference type="Proteomes" id="UP000289200"/>
    </source>
</evidence>
<reference evidence="3" key="1">
    <citation type="submission" date="2018-10" db="EMBL/GenBank/DDBJ databases">
        <authorList>
            <person name="Peiro R."/>
            <person name="Begona"/>
            <person name="Cbmso G."/>
            <person name="Lopez M."/>
            <person name="Gonzalez S."/>
            <person name="Sacristan E."/>
            <person name="Castillo E."/>
        </authorList>
    </citation>
    <scope>NUCLEOTIDE SEQUENCE [LARGE SCALE GENOMIC DNA]</scope>
</reference>
<comment type="caution">
    <text evidence="2">The sequence shown here is derived from an EMBL/GenBank/DDBJ whole genome shotgun (WGS) entry which is preliminary data.</text>
</comment>
<feature type="region of interest" description="Disordered" evidence="1">
    <location>
        <begin position="83"/>
        <end position="103"/>
    </location>
</feature>
<feature type="compositionally biased region" description="Basic and acidic residues" evidence="1">
    <location>
        <begin position="87"/>
        <end position="97"/>
    </location>
</feature>
<organism evidence="2 3">
    <name type="scientific">Rhodoplanes serenus</name>
    <dbReference type="NCBI Taxonomy" id="200615"/>
    <lineage>
        <taxon>Bacteria</taxon>
        <taxon>Pseudomonadati</taxon>
        <taxon>Pseudomonadota</taxon>
        <taxon>Alphaproteobacteria</taxon>
        <taxon>Hyphomicrobiales</taxon>
        <taxon>Nitrobacteraceae</taxon>
        <taxon>Rhodoplanes</taxon>
    </lineage>
</organism>
<gene>
    <name evidence="2" type="ORF">RHODGE_RHODGE_00495</name>
</gene>
<dbReference type="EMBL" id="UWOC01000028">
    <property type="protein sequence ID" value="VCU07399.1"/>
    <property type="molecule type" value="Genomic_DNA"/>
</dbReference>
<proteinExistence type="predicted"/>
<dbReference type="RefSeq" id="WP_244601437.1">
    <property type="nucleotide sequence ID" value="NZ_UWOC01000028.1"/>
</dbReference>
<evidence type="ECO:0000313" key="2">
    <source>
        <dbReference type="EMBL" id="VCU07399.1"/>
    </source>
</evidence>
<dbReference type="Proteomes" id="UP000289200">
    <property type="component" value="Unassembled WGS sequence"/>
</dbReference>
<name>A0A447CQK6_9BRAD</name>
<dbReference type="AlphaFoldDB" id="A0A447CQK6"/>
<sequence length="103" mass="11343">MATACMDRGTTTTERVGMALSDFSIGCEFLTATGRWRCTDIGTRTVTAIRLDLDHDPSWYEGPPYAVPEHVFDEYDLEGCAPAPDGAHYDDSGRERLVSLPRG</sequence>
<protein>
    <submittedName>
        <fullName evidence="2">Uncharacterized protein</fullName>
    </submittedName>
</protein>
<evidence type="ECO:0000256" key="1">
    <source>
        <dbReference type="SAM" id="MobiDB-lite"/>
    </source>
</evidence>
<accession>A0A447CQK6</accession>
<keyword evidence="3" id="KW-1185">Reference proteome</keyword>